<keyword evidence="7 9" id="KW-0808">Transferase</keyword>
<reference evidence="13 14" key="1">
    <citation type="journal article" date="2016" name="Nat. Commun.">
        <title>Thousands of microbial genomes shed light on interconnected biogeochemical processes in an aquifer system.</title>
        <authorList>
            <person name="Anantharaman K."/>
            <person name="Brown C.T."/>
            <person name="Hug L.A."/>
            <person name="Sharon I."/>
            <person name="Castelle C.J."/>
            <person name="Probst A.J."/>
            <person name="Thomas B.C."/>
            <person name="Singh A."/>
            <person name="Wilkins M.J."/>
            <person name="Karaoz U."/>
            <person name="Brodie E.L."/>
            <person name="Williams K.H."/>
            <person name="Hubbard S.S."/>
            <person name="Banfield J.F."/>
        </authorList>
    </citation>
    <scope>NUCLEOTIDE SEQUENCE [LARGE SCALE GENOMIC DNA]</scope>
</reference>
<evidence type="ECO:0000256" key="5">
    <source>
        <dbReference type="ARBA" id="ARBA00022598"/>
    </source>
</evidence>
<evidence type="ECO:0000259" key="10">
    <source>
        <dbReference type="Pfam" id="PF04095"/>
    </source>
</evidence>
<evidence type="ECO:0000256" key="1">
    <source>
        <dbReference type="ARBA" id="ARBA00004952"/>
    </source>
</evidence>
<dbReference type="InterPro" id="IPR041619">
    <property type="entry name" value="NAPRTase_C"/>
</dbReference>
<dbReference type="GO" id="GO:0034355">
    <property type="term" value="P:NAD+ biosynthetic process via the salvage pathway"/>
    <property type="evidence" value="ECO:0007669"/>
    <property type="project" value="TreeGrafter"/>
</dbReference>
<dbReference type="SUPFAM" id="SSF54675">
    <property type="entry name" value="Nicotinate/Quinolinate PRTase N-terminal domain-like"/>
    <property type="match status" value="1"/>
</dbReference>
<dbReference type="Pfam" id="PF17767">
    <property type="entry name" value="NAPRTase_N"/>
    <property type="match status" value="1"/>
</dbReference>
<evidence type="ECO:0000256" key="8">
    <source>
        <dbReference type="ARBA" id="ARBA00048668"/>
    </source>
</evidence>
<comment type="pathway">
    <text evidence="1 9">Cofactor biosynthesis; NAD(+) biosynthesis; nicotinate D-ribonucleotide from nicotinate: step 1/1.</text>
</comment>
<dbReference type="Pfam" id="PF17956">
    <property type="entry name" value="NAPRTase_C"/>
    <property type="match status" value="1"/>
</dbReference>
<dbReference type="InterPro" id="IPR036068">
    <property type="entry name" value="Nicotinate_pribotase-like_C"/>
</dbReference>
<dbReference type="GO" id="GO:0005829">
    <property type="term" value="C:cytosol"/>
    <property type="evidence" value="ECO:0007669"/>
    <property type="project" value="TreeGrafter"/>
</dbReference>
<accession>A0A1F5VXT5</accession>
<keyword evidence="6 9" id="KW-0662">Pyridine nucleotide biosynthesis</keyword>
<dbReference type="Gene3D" id="3.20.20.70">
    <property type="entry name" value="Aldolase class I"/>
    <property type="match status" value="1"/>
</dbReference>
<dbReference type="NCBIfam" id="TIGR01513">
    <property type="entry name" value="NAPRTase_put"/>
    <property type="match status" value="1"/>
</dbReference>
<dbReference type="EMBL" id="MFGW01000016">
    <property type="protein sequence ID" value="OGF68135.1"/>
    <property type="molecule type" value="Genomic_DNA"/>
</dbReference>
<comment type="function">
    <text evidence="9">Catalyzes the first step in the biosynthesis of NAD from nicotinic acid, the ATP-dependent synthesis of beta-nicotinate D-ribonucleotide from nicotinate and 5-phospho-D-ribose 1-phosphate.</text>
</comment>
<evidence type="ECO:0000256" key="3">
    <source>
        <dbReference type="ARBA" id="ARBA00013236"/>
    </source>
</evidence>
<comment type="PTM">
    <text evidence="9">Transiently phosphorylated on a His residue during the reaction cycle. Phosphorylation strongly increases the affinity for substrates and increases the rate of nicotinate D-ribonucleotide production. Dephosphorylation regenerates the low-affinity form of the enzyme, leading to product release.</text>
</comment>
<dbReference type="GO" id="GO:0047280">
    <property type="term" value="F:nicotinamide phosphoribosyltransferase activity"/>
    <property type="evidence" value="ECO:0007669"/>
    <property type="project" value="UniProtKB-ARBA"/>
</dbReference>
<protein>
    <recommendedName>
        <fullName evidence="3 9">Nicotinate phosphoribosyltransferase</fullName>
        <ecNumber evidence="3 9">6.3.4.21</ecNumber>
    </recommendedName>
</protein>
<dbReference type="InterPro" id="IPR007229">
    <property type="entry name" value="Nic_PRibTrfase-Fam"/>
</dbReference>
<dbReference type="Pfam" id="PF04095">
    <property type="entry name" value="NAPRTase"/>
    <property type="match status" value="1"/>
</dbReference>
<evidence type="ECO:0000313" key="14">
    <source>
        <dbReference type="Proteomes" id="UP000178943"/>
    </source>
</evidence>
<comment type="similarity">
    <text evidence="2 9">Belongs to the NAPRTase family.</text>
</comment>
<dbReference type="InterPro" id="IPR041525">
    <property type="entry name" value="N/Namide_PRibTrfase"/>
</dbReference>
<evidence type="ECO:0000256" key="4">
    <source>
        <dbReference type="ARBA" id="ARBA00022553"/>
    </source>
</evidence>
<dbReference type="FunFam" id="3.20.20.70:FF:000076">
    <property type="entry name" value="Nicotinate phosphoribosyltransferase"/>
    <property type="match status" value="1"/>
</dbReference>
<dbReference type="UniPathway" id="UPA00253">
    <property type="reaction ID" value="UER00457"/>
</dbReference>
<keyword evidence="13" id="KW-0328">Glycosyltransferase</keyword>
<dbReference type="AlphaFoldDB" id="A0A1F5VXT5"/>
<comment type="caution">
    <text evidence="13">The sequence shown here is derived from an EMBL/GenBank/DDBJ whole genome shotgun (WGS) entry which is preliminary data.</text>
</comment>
<dbReference type="InterPro" id="IPR006405">
    <property type="entry name" value="Nic_PRibTrfase_pncB"/>
</dbReference>
<evidence type="ECO:0000256" key="9">
    <source>
        <dbReference type="RuleBase" id="RU365100"/>
    </source>
</evidence>
<evidence type="ECO:0000259" key="12">
    <source>
        <dbReference type="Pfam" id="PF17956"/>
    </source>
</evidence>
<organism evidence="13 14">
    <name type="scientific">Candidatus Fischerbacteria bacterium RBG_13_37_8</name>
    <dbReference type="NCBI Taxonomy" id="1817863"/>
    <lineage>
        <taxon>Bacteria</taxon>
        <taxon>Candidatus Fischeribacteriota</taxon>
    </lineage>
</organism>
<dbReference type="SUPFAM" id="SSF51690">
    <property type="entry name" value="Nicotinate/Quinolinate PRTase C-terminal domain-like"/>
    <property type="match status" value="1"/>
</dbReference>
<dbReference type="GO" id="GO:0004516">
    <property type="term" value="F:nicotinate phosphoribosyltransferase activity"/>
    <property type="evidence" value="ECO:0007669"/>
    <property type="project" value="UniProtKB-UniRule"/>
</dbReference>
<name>A0A1F5VXT5_9BACT</name>
<dbReference type="InterPro" id="IPR040727">
    <property type="entry name" value="NAPRTase_N"/>
</dbReference>
<sequence length="489" mass="54995">MNDKRNKLALLTDLYELTMMQGYYLTNPEQQAVFEVFFRRQPFNSGFAIFAGLDPLIDTIVDMRFSDDDINYLKSLKMFGEQFLDYLRSYQFFGDICAMKEGSVVFPNEPLIRVQANLLEAQLLESIVLNMINFQTLVATKAARVVAAANGGAVIEFGLRRAHGIDGAISATRAAYIGGASATSNVMAGALFNIPPKGTMAHSWVMSFDNELRAFERYAELYPDNCVLLIDTYDTLKTGLPNAIKVFKKLKKKGYTGFGIRLDSGDLEYLSKRAREMLNKNNLEEVKIYASNELDEWIINQIVKNGAPIDAWGVGSKIVTADKDSSLTGVYKLAAKTDGKELHPVIKISNNPEKITNPGIKNILRFYDRDGMIQADLIYLEEEENELMRIVEKKQPITFHHPSLEHVRFNCAGYSKATILLTPVVIKGKRCVEPVSLQEIQAYAMKEMNRLDQTYKRLINPHIYKVSISTCLKTLKTNLIKNMGLGTGD</sequence>
<keyword evidence="5 9" id="KW-0436">Ligase</keyword>
<dbReference type="NCBIfam" id="NF009131">
    <property type="entry name" value="PRK12484.1"/>
    <property type="match status" value="1"/>
</dbReference>
<gene>
    <name evidence="13" type="ORF">A2Y62_19490</name>
</gene>
<evidence type="ECO:0000313" key="13">
    <source>
        <dbReference type="EMBL" id="OGF68135.1"/>
    </source>
</evidence>
<dbReference type="Gene3D" id="3.20.140.10">
    <property type="entry name" value="nicotinate phosphoribosyltransferase"/>
    <property type="match status" value="1"/>
</dbReference>
<dbReference type="EC" id="6.3.4.21" evidence="3 9"/>
<dbReference type="PANTHER" id="PTHR11098">
    <property type="entry name" value="NICOTINATE PHOSPHORIBOSYLTRANSFERASE"/>
    <property type="match status" value="1"/>
</dbReference>
<feature type="domain" description="Nicotinate phosphoribosyltransferase C-terminal" evidence="12">
    <location>
        <begin position="361"/>
        <end position="476"/>
    </location>
</feature>
<comment type="catalytic activity">
    <reaction evidence="8 9">
        <text>5-phospho-alpha-D-ribose 1-diphosphate + nicotinate + ATP + H2O = nicotinate beta-D-ribonucleotide + ADP + phosphate + diphosphate</text>
        <dbReference type="Rhea" id="RHEA:36163"/>
        <dbReference type="ChEBI" id="CHEBI:15377"/>
        <dbReference type="ChEBI" id="CHEBI:30616"/>
        <dbReference type="ChEBI" id="CHEBI:32544"/>
        <dbReference type="ChEBI" id="CHEBI:33019"/>
        <dbReference type="ChEBI" id="CHEBI:43474"/>
        <dbReference type="ChEBI" id="CHEBI:57502"/>
        <dbReference type="ChEBI" id="CHEBI:58017"/>
        <dbReference type="ChEBI" id="CHEBI:456216"/>
        <dbReference type="EC" id="6.3.4.21"/>
    </reaction>
</comment>
<dbReference type="NCBIfam" id="NF006695">
    <property type="entry name" value="PRK09243.1-2"/>
    <property type="match status" value="1"/>
</dbReference>
<evidence type="ECO:0000256" key="7">
    <source>
        <dbReference type="ARBA" id="ARBA00022679"/>
    </source>
</evidence>
<dbReference type="PIRSF" id="PIRSF000484">
    <property type="entry name" value="NAPRT"/>
    <property type="match status" value="1"/>
</dbReference>
<dbReference type="Proteomes" id="UP000178943">
    <property type="component" value="Unassembled WGS sequence"/>
</dbReference>
<dbReference type="InterPro" id="IPR013785">
    <property type="entry name" value="Aldolase_TIM"/>
</dbReference>
<dbReference type="PANTHER" id="PTHR11098:SF1">
    <property type="entry name" value="NICOTINATE PHOSPHORIBOSYLTRANSFERASE"/>
    <property type="match status" value="1"/>
</dbReference>
<dbReference type="CDD" id="cd01570">
    <property type="entry name" value="NAPRTase_A"/>
    <property type="match status" value="1"/>
</dbReference>
<feature type="domain" description="Nicotinate/nicotinamide phosphoribosyltransferase" evidence="10">
    <location>
        <begin position="155"/>
        <end position="355"/>
    </location>
</feature>
<evidence type="ECO:0000256" key="6">
    <source>
        <dbReference type="ARBA" id="ARBA00022642"/>
    </source>
</evidence>
<evidence type="ECO:0000256" key="2">
    <source>
        <dbReference type="ARBA" id="ARBA00010897"/>
    </source>
</evidence>
<evidence type="ECO:0000259" key="11">
    <source>
        <dbReference type="Pfam" id="PF17767"/>
    </source>
</evidence>
<feature type="domain" description="Nicotinate phosphoribosyltransferase N-terminal" evidence="11">
    <location>
        <begin position="10"/>
        <end position="133"/>
    </location>
</feature>
<dbReference type="STRING" id="1817863.A2Y62_19490"/>
<keyword evidence="4" id="KW-0597">Phosphoprotein</keyword>
<proteinExistence type="inferred from homology"/>